<keyword evidence="2" id="KW-0547">Nucleotide-binding</keyword>
<protein>
    <submittedName>
        <fullName evidence="2">Putative ATP-binding protein</fullName>
    </submittedName>
</protein>
<evidence type="ECO:0000313" key="3">
    <source>
        <dbReference type="Proteomes" id="UP000503469"/>
    </source>
</evidence>
<keyword evidence="1" id="KW-0472">Membrane</keyword>
<keyword evidence="1" id="KW-1133">Transmembrane helix</keyword>
<feature type="transmembrane region" description="Helical" evidence="1">
    <location>
        <begin position="6"/>
        <end position="26"/>
    </location>
</feature>
<evidence type="ECO:0000313" key="2">
    <source>
        <dbReference type="EMBL" id="QJD55278.1"/>
    </source>
</evidence>
<name>A0A6M3TE27_9CAUD</name>
<accession>A0A6M3TE27</accession>
<keyword evidence="1" id="KW-0812">Transmembrane</keyword>
<dbReference type="Proteomes" id="UP000503469">
    <property type="component" value="Segment"/>
</dbReference>
<keyword evidence="3" id="KW-1185">Reference proteome</keyword>
<proteinExistence type="predicted"/>
<evidence type="ECO:0000256" key="1">
    <source>
        <dbReference type="SAM" id="Phobius"/>
    </source>
</evidence>
<sequence length="51" mass="6151">MTVEKMLLWVFGIGFWVMFILLNLTFAQRDEARQFHAQFNDMQLVCRMVKP</sequence>
<dbReference type="GO" id="GO:0005524">
    <property type="term" value="F:ATP binding"/>
    <property type="evidence" value="ECO:0007669"/>
    <property type="project" value="UniProtKB-KW"/>
</dbReference>
<gene>
    <name evidence="2" type="ORF">Psm1vBMR15_gp64</name>
</gene>
<keyword evidence="2" id="KW-0067">ATP-binding</keyword>
<organism evidence="2 3">
    <name type="scientific">Pseudomonas phage MR15</name>
    <dbReference type="NCBI Taxonomy" id="2711179"/>
    <lineage>
        <taxon>Viruses</taxon>
        <taxon>Duplodnaviria</taxon>
        <taxon>Heunggongvirae</taxon>
        <taxon>Uroviricota</taxon>
        <taxon>Caudoviricetes</taxon>
        <taxon>Readingvirus</taxon>
        <taxon>Readingvirus MR15</taxon>
    </lineage>
</organism>
<reference evidence="2 3" key="1">
    <citation type="journal article" date="2020" name="Microb. Biotechnol.">
        <title>Phage biocontrol to combat Pseudomonas syringae pathogens causing disease in cherry.</title>
        <authorList>
            <person name="Rabiey M."/>
            <person name="Roy S.R."/>
            <person name="Holtappels D."/>
            <person name="Franceschetti L."/>
            <person name="Quilty B.J."/>
            <person name="Creeth R."/>
            <person name="Sundin G.W."/>
            <person name="Wagemans J."/>
            <person name="Lavigne R."/>
            <person name="Jackson R.W."/>
        </authorList>
    </citation>
    <scope>NUCLEOTIDE SEQUENCE [LARGE SCALE GENOMIC DNA]</scope>
</reference>
<dbReference type="EMBL" id="MT104475">
    <property type="protein sequence ID" value="QJD55278.1"/>
    <property type="molecule type" value="Genomic_DNA"/>
</dbReference>